<dbReference type="AlphaFoldDB" id="A0A7L4MR97"/>
<organism evidence="1 2">
    <name type="scientific">Glareola pratincola</name>
    <name type="common">Collared pratincole</name>
    <name type="synonym">Hirundo pratincola</name>
    <dbReference type="NCBI Taxonomy" id="43316"/>
    <lineage>
        <taxon>Eukaryota</taxon>
        <taxon>Metazoa</taxon>
        <taxon>Chordata</taxon>
        <taxon>Craniata</taxon>
        <taxon>Vertebrata</taxon>
        <taxon>Euteleostomi</taxon>
        <taxon>Archelosauria</taxon>
        <taxon>Archosauria</taxon>
        <taxon>Dinosauria</taxon>
        <taxon>Saurischia</taxon>
        <taxon>Theropoda</taxon>
        <taxon>Coelurosauria</taxon>
        <taxon>Aves</taxon>
        <taxon>Neognathae</taxon>
        <taxon>Neoaves</taxon>
        <taxon>Charadriiformes</taxon>
        <taxon>Glareolidae</taxon>
        <taxon>Glareola</taxon>
    </lineage>
</organism>
<proteinExistence type="predicted"/>
<name>A0A7L4MR97_GLAPT</name>
<gene>
    <name evidence="1" type="primary">Erv31_1</name>
    <name evidence="1" type="ORF">GLAPRA_R15558</name>
</gene>
<dbReference type="EMBL" id="VWPO01006071">
    <property type="protein sequence ID" value="NXY79721.1"/>
    <property type="molecule type" value="Genomic_DNA"/>
</dbReference>
<accession>A0A7L4MR97</accession>
<feature type="non-terminal residue" evidence="1">
    <location>
        <position position="1"/>
    </location>
</feature>
<comment type="caution">
    <text evidence="1">The sequence shown here is derived from an EMBL/GenBank/DDBJ whole genome shotgun (WGS) entry which is preliminary data.</text>
</comment>
<keyword evidence="2" id="KW-1185">Reference proteome</keyword>
<reference evidence="1 2" key="1">
    <citation type="submission" date="2019-09" db="EMBL/GenBank/DDBJ databases">
        <title>Bird 10,000 Genomes (B10K) Project - Family phase.</title>
        <authorList>
            <person name="Zhang G."/>
        </authorList>
    </citation>
    <scope>NUCLEOTIDE SEQUENCE [LARGE SCALE GENOMIC DNA]</scope>
    <source>
        <strain evidence="1">B10K-CU-031-08</strain>
        <tissue evidence="1">Muscle</tissue>
    </source>
</reference>
<feature type="non-terminal residue" evidence="1">
    <location>
        <position position="87"/>
    </location>
</feature>
<protein>
    <submittedName>
        <fullName evidence="1">ENR1 protein</fullName>
    </submittedName>
</protein>
<dbReference type="Proteomes" id="UP000583049">
    <property type="component" value="Unassembled WGS sequence"/>
</dbReference>
<sequence length="87" mass="9903">SMTRLFKCKKTVQNPYQNIPEISKLWENIAETQTEFWKAPEGLFWICGKRACSELPSKWKSSCTLGIIQPGFFLLPGPKGDDLEVPV</sequence>
<evidence type="ECO:0000313" key="2">
    <source>
        <dbReference type="Proteomes" id="UP000583049"/>
    </source>
</evidence>
<evidence type="ECO:0000313" key="1">
    <source>
        <dbReference type="EMBL" id="NXY79721.1"/>
    </source>
</evidence>